<gene>
    <name evidence="8 9" type="primary">hemL</name>
    <name evidence="9" type="ORF">IAB63_08305</name>
</gene>
<feature type="modified residue" description="N6-(pyridoxal phosphate)lysine" evidence="8">
    <location>
        <position position="265"/>
    </location>
</feature>
<comment type="similarity">
    <text evidence="4 8">Belongs to the class-III pyridoxal-phosphate-dependent aminotransferase family. HemL subfamily.</text>
</comment>
<dbReference type="PROSITE" id="PS00600">
    <property type="entry name" value="AA_TRANSFER_CLASS_3"/>
    <property type="match status" value="1"/>
</dbReference>
<keyword evidence="7 8" id="KW-0627">Porphyrin biosynthesis</keyword>
<comment type="subcellular location">
    <subcellularLocation>
        <location evidence="8">Cytoplasm</location>
    </subcellularLocation>
</comment>
<organism evidence="9 10">
    <name type="scientific">Candidatus Onthocola gallistercoris</name>
    <dbReference type="NCBI Taxonomy" id="2840876"/>
    <lineage>
        <taxon>Bacteria</taxon>
        <taxon>Bacillati</taxon>
        <taxon>Bacillota</taxon>
        <taxon>Bacilli</taxon>
        <taxon>Candidatus Onthocola</taxon>
    </lineage>
</organism>
<dbReference type="InterPro" id="IPR005814">
    <property type="entry name" value="Aminotrans_3"/>
</dbReference>
<evidence type="ECO:0000256" key="4">
    <source>
        <dbReference type="ARBA" id="ARBA00008981"/>
    </source>
</evidence>
<evidence type="ECO:0000256" key="2">
    <source>
        <dbReference type="ARBA" id="ARBA00001933"/>
    </source>
</evidence>
<dbReference type="InterPro" id="IPR015421">
    <property type="entry name" value="PyrdxlP-dep_Trfase_major"/>
</dbReference>
<dbReference type="PANTHER" id="PTHR43713">
    <property type="entry name" value="GLUTAMATE-1-SEMIALDEHYDE 2,1-AMINOMUTASE"/>
    <property type="match status" value="1"/>
</dbReference>
<dbReference type="PANTHER" id="PTHR43713:SF3">
    <property type="entry name" value="GLUTAMATE-1-SEMIALDEHYDE 2,1-AMINOMUTASE 1, CHLOROPLASTIC-RELATED"/>
    <property type="match status" value="1"/>
</dbReference>
<keyword evidence="6 8" id="KW-0413">Isomerase</keyword>
<dbReference type="GO" id="GO:0005737">
    <property type="term" value="C:cytoplasm"/>
    <property type="evidence" value="ECO:0007669"/>
    <property type="project" value="UniProtKB-SubCell"/>
</dbReference>
<reference evidence="9" key="1">
    <citation type="submission" date="2020-10" db="EMBL/GenBank/DDBJ databases">
        <authorList>
            <person name="Gilroy R."/>
        </authorList>
    </citation>
    <scope>NUCLEOTIDE SEQUENCE</scope>
    <source>
        <strain evidence="9">CHK187-14744</strain>
    </source>
</reference>
<dbReference type="Gene3D" id="3.90.1150.10">
    <property type="entry name" value="Aspartate Aminotransferase, domain 1"/>
    <property type="match status" value="1"/>
</dbReference>
<comment type="cofactor">
    <cofactor evidence="2 8">
        <name>pyridoxal 5'-phosphate</name>
        <dbReference type="ChEBI" id="CHEBI:597326"/>
    </cofactor>
</comment>
<dbReference type="GO" id="GO:0006782">
    <property type="term" value="P:protoporphyrinogen IX biosynthetic process"/>
    <property type="evidence" value="ECO:0007669"/>
    <property type="project" value="UniProtKB-UniRule"/>
</dbReference>
<reference evidence="9" key="2">
    <citation type="journal article" date="2021" name="PeerJ">
        <title>Extensive microbial diversity within the chicken gut microbiome revealed by metagenomics and culture.</title>
        <authorList>
            <person name="Gilroy R."/>
            <person name="Ravi A."/>
            <person name="Getino M."/>
            <person name="Pursley I."/>
            <person name="Horton D.L."/>
            <person name="Alikhan N.F."/>
            <person name="Baker D."/>
            <person name="Gharbi K."/>
            <person name="Hall N."/>
            <person name="Watson M."/>
            <person name="Adriaenssens E.M."/>
            <person name="Foster-Nyarko E."/>
            <person name="Jarju S."/>
            <person name="Secka A."/>
            <person name="Antonio M."/>
            <person name="Oren A."/>
            <person name="Chaudhuri R.R."/>
            <person name="La Ragione R."/>
            <person name="Hildebrand F."/>
            <person name="Pallen M.J."/>
        </authorList>
    </citation>
    <scope>NUCLEOTIDE SEQUENCE</scope>
    <source>
        <strain evidence="9">CHK187-14744</strain>
    </source>
</reference>
<dbReference type="NCBIfam" id="TIGR00713">
    <property type="entry name" value="hemL"/>
    <property type="match status" value="1"/>
</dbReference>
<evidence type="ECO:0000256" key="1">
    <source>
        <dbReference type="ARBA" id="ARBA00001579"/>
    </source>
</evidence>
<evidence type="ECO:0000256" key="8">
    <source>
        <dbReference type="HAMAP-Rule" id="MF_00375"/>
    </source>
</evidence>
<keyword evidence="8" id="KW-0963">Cytoplasm</keyword>
<proteinExistence type="inferred from homology"/>
<evidence type="ECO:0000256" key="3">
    <source>
        <dbReference type="ARBA" id="ARBA00004819"/>
    </source>
</evidence>
<dbReference type="InterPro" id="IPR015424">
    <property type="entry name" value="PyrdxlP-dep_Trfase"/>
</dbReference>
<dbReference type="FunFam" id="3.40.640.10:FF:000021">
    <property type="entry name" value="Glutamate-1-semialdehyde 2,1-aminomutase"/>
    <property type="match status" value="1"/>
</dbReference>
<dbReference type="EMBL" id="DVLT01000050">
    <property type="protein sequence ID" value="HIU03237.1"/>
    <property type="molecule type" value="Genomic_DNA"/>
</dbReference>
<evidence type="ECO:0000256" key="5">
    <source>
        <dbReference type="ARBA" id="ARBA00022898"/>
    </source>
</evidence>
<dbReference type="Pfam" id="PF00202">
    <property type="entry name" value="Aminotran_3"/>
    <property type="match status" value="1"/>
</dbReference>
<comment type="pathway">
    <text evidence="3">Porphyrin-containing compound metabolism; protoporphyrin-IX biosynthesis; 5-aminolevulinate from L-glutamyl-tRNA(Glu): step 2/2.</text>
</comment>
<dbReference type="GO" id="GO:0030170">
    <property type="term" value="F:pyridoxal phosphate binding"/>
    <property type="evidence" value="ECO:0007669"/>
    <property type="project" value="InterPro"/>
</dbReference>
<comment type="subunit">
    <text evidence="8">Homodimer.</text>
</comment>
<evidence type="ECO:0000256" key="6">
    <source>
        <dbReference type="ARBA" id="ARBA00023235"/>
    </source>
</evidence>
<comment type="catalytic activity">
    <reaction evidence="1 8">
        <text>(S)-4-amino-5-oxopentanoate = 5-aminolevulinate</text>
        <dbReference type="Rhea" id="RHEA:14265"/>
        <dbReference type="ChEBI" id="CHEBI:57501"/>
        <dbReference type="ChEBI" id="CHEBI:356416"/>
        <dbReference type="EC" id="5.4.3.8"/>
    </reaction>
</comment>
<dbReference type="GO" id="GO:0008483">
    <property type="term" value="F:transaminase activity"/>
    <property type="evidence" value="ECO:0007669"/>
    <property type="project" value="InterPro"/>
</dbReference>
<evidence type="ECO:0000313" key="9">
    <source>
        <dbReference type="EMBL" id="HIU03237.1"/>
    </source>
</evidence>
<sequence>MGKSQELFERACKVMPGGVSSPVRAYRSVDQTPPFIQQAEGAYIYDADGYTYIDYVGSWGPMILGHARPEVVDAICEAAEKGTSFGAPTEGEIILCEMIRDACPSAEMVRLVNSGTEAVMSAIRAARGYTGRDKIIKFEGCYHGHADGLLVKAGSGLMTAGIPDSAGVPDAYARQTLIADYNDLESVKTLFETYPDQIAALIVEPVAANMGVVPPVPGFLEGLRQLTKQYGAVLIFDEVITGFRLSYSGAQGYYNVIPDMTTFGKIIGGGMPLAAYAGKKEIMEMVAPNGPVYQAGTLSGNPAAVAAGITTLELLKAMPDVYDRLERLGALLEDAYQGLIAKYGIRAVCNRVGSLLSIFFTDVAVRDYKTAASSDLEKFKVYFSSMLSSGIYIAPSQFEALFISAAHTEADVARTKKAIEKALSQWKVLH</sequence>
<comment type="caution">
    <text evidence="9">The sequence shown here is derived from an EMBL/GenBank/DDBJ whole genome shotgun (WGS) entry which is preliminary data.</text>
</comment>
<dbReference type="InterPro" id="IPR049704">
    <property type="entry name" value="Aminotrans_3_PPA_site"/>
</dbReference>
<keyword evidence="5 8" id="KW-0663">Pyridoxal phosphate</keyword>
<evidence type="ECO:0000256" key="7">
    <source>
        <dbReference type="ARBA" id="ARBA00023244"/>
    </source>
</evidence>
<dbReference type="InterPro" id="IPR004639">
    <property type="entry name" value="4pyrrol_synth_GluAld_NH2Trfase"/>
</dbReference>
<dbReference type="NCBIfam" id="NF000818">
    <property type="entry name" value="PRK00062.1"/>
    <property type="match status" value="1"/>
</dbReference>
<dbReference type="AlphaFoldDB" id="A0A9D1HJC4"/>
<dbReference type="HAMAP" id="MF_00375">
    <property type="entry name" value="HemL_aminotrans_3"/>
    <property type="match status" value="1"/>
</dbReference>
<accession>A0A9D1HJC4</accession>
<dbReference type="Gene3D" id="3.40.640.10">
    <property type="entry name" value="Type I PLP-dependent aspartate aminotransferase-like (Major domain)"/>
    <property type="match status" value="1"/>
</dbReference>
<dbReference type="CDD" id="cd00610">
    <property type="entry name" value="OAT_like"/>
    <property type="match status" value="1"/>
</dbReference>
<dbReference type="EC" id="5.4.3.8" evidence="8"/>
<protein>
    <recommendedName>
        <fullName evidence="8">Glutamate-1-semialdehyde 2,1-aminomutase</fullName>
        <shortName evidence="8">GSA</shortName>
        <ecNumber evidence="8">5.4.3.8</ecNumber>
    </recommendedName>
    <alternativeName>
        <fullName evidence="8">Glutamate-1-semialdehyde aminotransferase</fullName>
        <shortName evidence="8">GSA-AT</shortName>
    </alternativeName>
</protein>
<dbReference type="GO" id="GO:0042286">
    <property type="term" value="F:glutamate-1-semialdehyde 2,1-aminomutase activity"/>
    <property type="evidence" value="ECO:0007669"/>
    <property type="project" value="UniProtKB-UniRule"/>
</dbReference>
<dbReference type="Proteomes" id="UP000824164">
    <property type="component" value="Unassembled WGS sequence"/>
</dbReference>
<evidence type="ECO:0000313" key="10">
    <source>
        <dbReference type="Proteomes" id="UP000824164"/>
    </source>
</evidence>
<name>A0A9D1HJC4_9FIRM</name>
<dbReference type="SUPFAM" id="SSF53383">
    <property type="entry name" value="PLP-dependent transferases"/>
    <property type="match status" value="1"/>
</dbReference>
<dbReference type="InterPro" id="IPR015422">
    <property type="entry name" value="PyrdxlP-dep_Trfase_small"/>
</dbReference>